<accession>A0A5N6RPN1</accession>
<evidence type="ECO:0000313" key="1">
    <source>
        <dbReference type="EMBL" id="KAE8124396.1"/>
    </source>
</evidence>
<dbReference type="AlphaFoldDB" id="A0A5N6RPN1"/>
<evidence type="ECO:0000313" key="2">
    <source>
        <dbReference type="Proteomes" id="UP000327013"/>
    </source>
</evidence>
<dbReference type="EMBL" id="CM017328">
    <property type="protein sequence ID" value="KAE8124396.1"/>
    <property type="molecule type" value="Genomic_DNA"/>
</dbReference>
<protein>
    <submittedName>
        <fullName evidence="1">Uncharacterized protein</fullName>
    </submittedName>
</protein>
<keyword evidence="2" id="KW-1185">Reference proteome</keyword>
<proteinExistence type="predicted"/>
<organism evidence="1 2">
    <name type="scientific">Carpinus fangiana</name>
    <dbReference type="NCBI Taxonomy" id="176857"/>
    <lineage>
        <taxon>Eukaryota</taxon>
        <taxon>Viridiplantae</taxon>
        <taxon>Streptophyta</taxon>
        <taxon>Embryophyta</taxon>
        <taxon>Tracheophyta</taxon>
        <taxon>Spermatophyta</taxon>
        <taxon>Magnoliopsida</taxon>
        <taxon>eudicotyledons</taxon>
        <taxon>Gunneridae</taxon>
        <taxon>Pentapetalae</taxon>
        <taxon>rosids</taxon>
        <taxon>fabids</taxon>
        <taxon>Fagales</taxon>
        <taxon>Betulaceae</taxon>
        <taxon>Carpinus</taxon>
    </lineage>
</organism>
<gene>
    <name evidence="1" type="ORF">FH972_019288</name>
</gene>
<dbReference type="Proteomes" id="UP000327013">
    <property type="component" value="Chromosome 8"/>
</dbReference>
<name>A0A5N6RPN1_9ROSI</name>
<reference evidence="1 2" key="1">
    <citation type="submission" date="2019-06" db="EMBL/GenBank/DDBJ databases">
        <title>A chromosomal-level reference genome of Carpinus fangiana (Coryloideae, Betulaceae).</title>
        <authorList>
            <person name="Yang X."/>
            <person name="Wang Z."/>
            <person name="Zhang L."/>
            <person name="Hao G."/>
            <person name="Liu J."/>
            <person name="Yang Y."/>
        </authorList>
    </citation>
    <scope>NUCLEOTIDE SEQUENCE [LARGE SCALE GENOMIC DNA]</scope>
    <source>
        <strain evidence="1">Cfa_2016G</strain>
        <tissue evidence="1">Leaf</tissue>
    </source>
</reference>
<sequence length="131" mass="13594">MDSACPVNCEDTFTGSTHHGPVTKKGKGKVGIVMGAIRGDYSGLMDHAIPTAVADPTLDKVSLIDVGTTLMKATESSALTFQGAVGFISSDMEDGVKSPDVADINNNGVHVGPDHVVVTPKRTLRSVKKCA</sequence>